<comment type="caution">
    <text evidence="2">The sequence shown here is derived from an EMBL/GenBank/DDBJ whole genome shotgun (WGS) entry which is preliminary data.</text>
</comment>
<protein>
    <recommendedName>
        <fullName evidence="4">AtpZ/AtpI family protein</fullName>
    </recommendedName>
</protein>
<accession>A0A255GUZ5</accession>
<evidence type="ECO:0000313" key="2">
    <source>
        <dbReference type="EMBL" id="OYO19461.1"/>
    </source>
</evidence>
<name>A0A255GUZ5_9ACTN</name>
<proteinExistence type="predicted"/>
<dbReference type="EMBL" id="NMVQ01000034">
    <property type="protein sequence ID" value="OYO19461.1"/>
    <property type="molecule type" value="Genomic_DNA"/>
</dbReference>
<dbReference type="Proteomes" id="UP000216311">
    <property type="component" value="Unassembled WGS sequence"/>
</dbReference>
<organism evidence="2 3">
    <name type="scientific">Enemella dayhoffiae</name>
    <dbReference type="NCBI Taxonomy" id="2016507"/>
    <lineage>
        <taxon>Bacteria</taxon>
        <taxon>Bacillati</taxon>
        <taxon>Actinomycetota</taxon>
        <taxon>Actinomycetes</taxon>
        <taxon>Propionibacteriales</taxon>
        <taxon>Propionibacteriaceae</taxon>
        <taxon>Enemella</taxon>
    </lineage>
</organism>
<feature type="transmembrane region" description="Helical" evidence="1">
    <location>
        <begin position="28"/>
        <end position="47"/>
    </location>
</feature>
<reference evidence="2 3" key="1">
    <citation type="submission" date="2017-07" db="EMBL/GenBank/DDBJ databases">
        <title>Draft whole genome sequences of clinical Proprionibacteriaceae strains.</title>
        <authorList>
            <person name="Bernier A.-M."/>
            <person name="Bernard K."/>
            <person name="Domingo M.-C."/>
        </authorList>
    </citation>
    <scope>NUCLEOTIDE SEQUENCE [LARGE SCALE GENOMIC DNA]</scope>
    <source>
        <strain evidence="2 3">NML 130396</strain>
    </source>
</reference>
<dbReference type="AlphaFoldDB" id="A0A255GUZ5"/>
<dbReference type="OrthoDB" id="5193039at2"/>
<evidence type="ECO:0008006" key="4">
    <source>
        <dbReference type="Google" id="ProtNLM"/>
    </source>
</evidence>
<evidence type="ECO:0000313" key="3">
    <source>
        <dbReference type="Proteomes" id="UP000216311"/>
    </source>
</evidence>
<dbReference type="InterPro" id="IPR032820">
    <property type="entry name" value="ATPase_put"/>
</dbReference>
<keyword evidence="1" id="KW-1133">Transmembrane helix</keyword>
<sequence length="74" mass="7912">MRALSYLLAGVLGYGGLGWLLDRWLATSFLLPIGIVLGAGLGIYLVIRRFAVERGVTTKSSDGTGAETTGKERR</sequence>
<evidence type="ECO:0000256" key="1">
    <source>
        <dbReference type="SAM" id="Phobius"/>
    </source>
</evidence>
<keyword evidence="3" id="KW-1185">Reference proteome</keyword>
<keyword evidence="1" id="KW-0812">Transmembrane</keyword>
<dbReference type="Pfam" id="PF09527">
    <property type="entry name" value="ATPase_gene1"/>
    <property type="match status" value="1"/>
</dbReference>
<gene>
    <name evidence="2" type="ORF">CGZ93_13200</name>
</gene>
<keyword evidence="1" id="KW-0472">Membrane</keyword>